<keyword evidence="4" id="KW-0520">NAD</keyword>
<accession>A0A2K9NVE3</accession>
<evidence type="ECO:0000259" key="6">
    <source>
        <dbReference type="Pfam" id="PF00389"/>
    </source>
</evidence>
<evidence type="ECO:0000256" key="3">
    <source>
        <dbReference type="ARBA" id="ARBA00023002"/>
    </source>
</evidence>
<dbReference type="Pfam" id="PF02826">
    <property type="entry name" value="2-Hacid_dh_C"/>
    <property type="match status" value="1"/>
</dbReference>
<dbReference type="InterPro" id="IPR006139">
    <property type="entry name" value="D-isomer_2_OHA_DH_cat_dom"/>
</dbReference>
<dbReference type="SUPFAM" id="SSF51735">
    <property type="entry name" value="NAD(P)-binding Rossmann-fold domains"/>
    <property type="match status" value="1"/>
</dbReference>
<dbReference type="GO" id="GO:0051287">
    <property type="term" value="F:NAD binding"/>
    <property type="evidence" value="ECO:0007669"/>
    <property type="project" value="InterPro"/>
</dbReference>
<dbReference type="InterPro" id="IPR029753">
    <property type="entry name" value="D-isomer_DH_CS"/>
</dbReference>
<dbReference type="InterPro" id="IPR029752">
    <property type="entry name" value="D-isomer_DH_CS1"/>
</dbReference>
<proteinExistence type="inferred from homology"/>
<gene>
    <name evidence="8" type="ORF">C0V70_15445</name>
</gene>
<organism evidence="8 9">
    <name type="scientific">Bacteriovorax stolpii</name>
    <name type="common">Bdellovibrio stolpii</name>
    <dbReference type="NCBI Taxonomy" id="960"/>
    <lineage>
        <taxon>Bacteria</taxon>
        <taxon>Pseudomonadati</taxon>
        <taxon>Bdellovibrionota</taxon>
        <taxon>Bacteriovoracia</taxon>
        <taxon>Bacteriovoracales</taxon>
        <taxon>Bacteriovoracaceae</taxon>
        <taxon>Bacteriovorax</taxon>
    </lineage>
</organism>
<evidence type="ECO:0000256" key="2">
    <source>
        <dbReference type="ARBA" id="ARBA00022605"/>
    </source>
</evidence>
<evidence type="ECO:0000259" key="7">
    <source>
        <dbReference type="Pfam" id="PF02826"/>
    </source>
</evidence>
<evidence type="ECO:0000313" key="9">
    <source>
        <dbReference type="Proteomes" id="UP000235584"/>
    </source>
</evidence>
<dbReference type="Gene3D" id="3.40.50.720">
    <property type="entry name" value="NAD(P)-binding Rossmann-like Domain"/>
    <property type="match status" value="2"/>
</dbReference>
<dbReference type="CDD" id="cd12173">
    <property type="entry name" value="PGDH_4"/>
    <property type="match status" value="1"/>
</dbReference>
<dbReference type="GO" id="GO:0016616">
    <property type="term" value="F:oxidoreductase activity, acting on the CH-OH group of donors, NAD or NADP as acceptor"/>
    <property type="evidence" value="ECO:0007669"/>
    <property type="project" value="InterPro"/>
</dbReference>
<dbReference type="AlphaFoldDB" id="A0A2K9NVE3"/>
<dbReference type="InterPro" id="IPR006140">
    <property type="entry name" value="D-isomer_DH_NAD-bd"/>
</dbReference>
<dbReference type="SUPFAM" id="SSF52283">
    <property type="entry name" value="Formate/glycerate dehydrogenase catalytic domain-like"/>
    <property type="match status" value="1"/>
</dbReference>
<evidence type="ECO:0000256" key="5">
    <source>
        <dbReference type="RuleBase" id="RU003719"/>
    </source>
</evidence>
<dbReference type="GO" id="GO:0008652">
    <property type="term" value="P:amino acid biosynthetic process"/>
    <property type="evidence" value="ECO:0007669"/>
    <property type="project" value="UniProtKB-KW"/>
</dbReference>
<dbReference type="Proteomes" id="UP000235584">
    <property type="component" value="Chromosome"/>
</dbReference>
<reference evidence="8 9" key="1">
    <citation type="submission" date="2018-01" db="EMBL/GenBank/DDBJ databases">
        <title>Complete genome sequence of Bacteriovorax stolpii DSM12778.</title>
        <authorList>
            <person name="Tang B."/>
            <person name="Chang J."/>
        </authorList>
    </citation>
    <scope>NUCLEOTIDE SEQUENCE [LARGE SCALE GENOMIC DNA]</scope>
    <source>
        <strain evidence="8 9">DSM 12778</strain>
    </source>
</reference>
<name>A0A2K9NVE3_BACTC</name>
<keyword evidence="3 5" id="KW-0560">Oxidoreductase</keyword>
<evidence type="ECO:0000256" key="4">
    <source>
        <dbReference type="ARBA" id="ARBA00023027"/>
    </source>
</evidence>
<keyword evidence="9" id="KW-1185">Reference proteome</keyword>
<dbReference type="PANTHER" id="PTHR42789">
    <property type="entry name" value="D-ISOMER SPECIFIC 2-HYDROXYACID DEHYDROGENASE FAMILY PROTEIN (AFU_ORTHOLOGUE AFUA_6G10090)"/>
    <property type="match status" value="1"/>
</dbReference>
<evidence type="ECO:0000256" key="1">
    <source>
        <dbReference type="ARBA" id="ARBA00005854"/>
    </source>
</evidence>
<dbReference type="InterPro" id="IPR036291">
    <property type="entry name" value="NAD(P)-bd_dom_sf"/>
</dbReference>
<evidence type="ECO:0000313" key="8">
    <source>
        <dbReference type="EMBL" id="AUN99476.1"/>
    </source>
</evidence>
<keyword evidence="2" id="KW-0028">Amino-acid biosynthesis</keyword>
<sequence>MKPFIVVPDGFDKSLFEELKKNSNLEVHPTSKVSQDELKTLLPKVNGLIIRSATTVNAELLELAPNLKIVIRAGEGTDNIDKTLCAAKGVKVANTPGANNNSAAEQAVALMMSCLRNTPFANKTMHEGKWEKNALTGLELWKKKVGIVGFGRIGQIVAKRISGFEPEVLFFDPVMEKSDLANTRKVTDLKEIFSTCDIVTIHTPLLPQTKGMVTGELLNLMKKDAILINAARGGIVDEEALYTLLKDKKIRCAGFDVFATEPLPADSKLIELDNLIMSPHVGASTEEAQFRVGEMAVHQINEFFVNNNLLNEVKGK</sequence>
<feature type="domain" description="D-isomer specific 2-hydroxyacid dehydrogenase catalytic" evidence="6">
    <location>
        <begin position="14"/>
        <end position="314"/>
    </location>
</feature>
<dbReference type="KEGG" id="bsto:C0V70_15445"/>
<dbReference type="PANTHER" id="PTHR42789:SF1">
    <property type="entry name" value="D-ISOMER SPECIFIC 2-HYDROXYACID DEHYDROGENASE FAMILY PROTEIN (AFU_ORTHOLOGUE AFUA_6G10090)"/>
    <property type="match status" value="1"/>
</dbReference>
<protein>
    <submittedName>
        <fullName evidence="8">3-phosphoglycerate dehydrogenase</fullName>
    </submittedName>
</protein>
<dbReference type="EMBL" id="CP025704">
    <property type="protein sequence ID" value="AUN99476.1"/>
    <property type="molecule type" value="Genomic_DNA"/>
</dbReference>
<feature type="domain" description="D-isomer specific 2-hydroxyacid dehydrogenase NAD-binding" evidence="7">
    <location>
        <begin position="108"/>
        <end position="282"/>
    </location>
</feature>
<comment type="similarity">
    <text evidence="1 5">Belongs to the D-isomer specific 2-hydroxyacid dehydrogenase family.</text>
</comment>
<dbReference type="Pfam" id="PF00389">
    <property type="entry name" value="2-Hacid_dh"/>
    <property type="match status" value="1"/>
</dbReference>
<dbReference type="PROSITE" id="PS00065">
    <property type="entry name" value="D_2_HYDROXYACID_DH_1"/>
    <property type="match status" value="1"/>
</dbReference>
<dbReference type="FunFam" id="3.40.50.720:FF:000203">
    <property type="entry name" value="D-3-phosphoglycerate dehydrogenase (SerA)"/>
    <property type="match status" value="1"/>
</dbReference>
<dbReference type="InterPro" id="IPR050857">
    <property type="entry name" value="D-2-hydroxyacid_DH"/>
</dbReference>
<dbReference type="RefSeq" id="WP_102244767.1">
    <property type="nucleotide sequence ID" value="NZ_CP025704.1"/>
</dbReference>
<dbReference type="PROSITE" id="PS00671">
    <property type="entry name" value="D_2_HYDROXYACID_DH_3"/>
    <property type="match status" value="1"/>
</dbReference>